<feature type="region of interest" description="Disordered" evidence="1">
    <location>
        <begin position="1"/>
        <end position="24"/>
    </location>
</feature>
<evidence type="ECO:0000313" key="2">
    <source>
        <dbReference type="EMBL" id="PIC46839.1"/>
    </source>
</evidence>
<organism evidence="2 3">
    <name type="scientific">Caenorhabditis nigoni</name>
    <dbReference type="NCBI Taxonomy" id="1611254"/>
    <lineage>
        <taxon>Eukaryota</taxon>
        <taxon>Metazoa</taxon>
        <taxon>Ecdysozoa</taxon>
        <taxon>Nematoda</taxon>
        <taxon>Chromadorea</taxon>
        <taxon>Rhabditida</taxon>
        <taxon>Rhabditina</taxon>
        <taxon>Rhabditomorpha</taxon>
        <taxon>Rhabditoidea</taxon>
        <taxon>Rhabditidae</taxon>
        <taxon>Peloderinae</taxon>
        <taxon>Caenorhabditis</taxon>
    </lineage>
</organism>
<evidence type="ECO:0000313" key="3">
    <source>
        <dbReference type="Proteomes" id="UP000230233"/>
    </source>
</evidence>
<feature type="compositionally biased region" description="Basic and acidic residues" evidence="1">
    <location>
        <begin position="1"/>
        <end position="18"/>
    </location>
</feature>
<proteinExistence type="predicted"/>
<dbReference type="AlphaFoldDB" id="A0A2G5V506"/>
<protein>
    <submittedName>
        <fullName evidence="2">Uncharacterized protein</fullName>
    </submittedName>
</protein>
<evidence type="ECO:0000256" key="1">
    <source>
        <dbReference type="SAM" id="MobiDB-lite"/>
    </source>
</evidence>
<sequence length="140" mass="16024">MKEGWRERKDEKTKRVEVNKSTAQMKERNTKLTWKLKNERSETNEIRDFRVYSSTLAVLPPKVCVCGSPSSEPHNVKTTVTAAKKAHKLGGSERVIGKWAESETKMQVAHGFAAQLFYLSLLRSRGKWYLRGKDGRDLTV</sequence>
<accession>A0A2G5V506</accession>
<dbReference type="Proteomes" id="UP000230233">
    <property type="component" value="Chromosome II"/>
</dbReference>
<reference evidence="3" key="1">
    <citation type="submission" date="2017-10" db="EMBL/GenBank/DDBJ databases">
        <title>Rapid genome shrinkage in a self-fertile nematode reveals novel sperm competition proteins.</title>
        <authorList>
            <person name="Yin D."/>
            <person name="Schwarz E.M."/>
            <person name="Thomas C.G."/>
            <person name="Felde R.L."/>
            <person name="Korf I.F."/>
            <person name="Cutter A.D."/>
            <person name="Schartner C.M."/>
            <person name="Ralston E.J."/>
            <person name="Meyer B.J."/>
            <person name="Haag E.S."/>
        </authorList>
    </citation>
    <scope>NUCLEOTIDE SEQUENCE [LARGE SCALE GENOMIC DNA]</scope>
    <source>
        <strain evidence="3">JU1422</strain>
    </source>
</reference>
<name>A0A2G5V506_9PELO</name>
<keyword evidence="3" id="KW-1185">Reference proteome</keyword>
<comment type="caution">
    <text evidence="2">The sequence shown here is derived from an EMBL/GenBank/DDBJ whole genome shotgun (WGS) entry which is preliminary data.</text>
</comment>
<gene>
    <name evidence="2" type="primary">Cnig_chr_II.g6400</name>
    <name evidence="2" type="ORF">B9Z55_006400</name>
</gene>
<dbReference type="EMBL" id="PDUG01000002">
    <property type="protein sequence ID" value="PIC46839.1"/>
    <property type="molecule type" value="Genomic_DNA"/>
</dbReference>